<feature type="signal peptide" evidence="1">
    <location>
        <begin position="1"/>
        <end position="20"/>
    </location>
</feature>
<dbReference type="RefSeq" id="WP_146169775.1">
    <property type="nucleotide sequence ID" value="NZ_QBKT01000003.1"/>
</dbReference>
<dbReference type="Proteomes" id="UP000244090">
    <property type="component" value="Unassembled WGS sequence"/>
</dbReference>
<evidence type="ECO:0000313" key="3">
    <source>
        <dbReference type="Proteomes" id="UP000244090"/>
    </source>
</evidence>
<comment type="caution">
    <text evidence="2">The sequence shown here is derived from an EMBL/GenBank/DDBJ whole genome shotgun (WGS) entry which is preliminary data.</text>
</comment>
<proteinExistence type="predicted"/>
<dbReference type="AlphaFoldDB" id="A0A2T6C1W8"/>
<evidence type="ECO:0000313" key="2">
    <source>
        <dbReference type="EMBL" id="PTX62314.1"/>
    </source>
</evidence>
<evidence type="ECO:0000256" key="1">
    <source>
        <dbReference type="SAM" id="SignalP"/>
    </source>
</evidence>
<protein>
    <submittedName>
        <fullName evidence="2">Uncharacterized protein</fullName>
    </submittedName>
</protein>
<name>A0A2T6C1W8_9FLAO</name>
<gene>
    <name evidence="2" type="ORF">C8N46_103414</name>
</gene>
<reference evidence="2 3" key="1">
    <citation type="submission" date="2018-04" db="EMBL/GenBank/DDBJ databases">
        <title>Genomic Encyclopedia of Archaeal and Bacterial Type Strains, Phase II (KMG-II): from individual species to whole genera.</title>
        <authorList>
            <person name="Goeker M."/>
        </authorList>
    </citation>
    <scope>NUCLEOTIDE SEQUENCE [LARGE SCALE GENOMIC DNA]</scope>
    <source>
        <strain evidence="2 3">DSM 25731</strain>
    </source>
</reference>
<feature type="chain" id="PRO_5015594382" evidence="1">
    <location>
        <begin position="21"/>
        <end position="139"/>
    </location>
</feature>
<dbReference type="PROSITE" id="PS51257">
    <property type="entry name" value="PROKAR_LIPOPROTEIN"/>
    <property type="match status" value="1"/>
</dbReference>
<keyword evidence="3" id="KW-1185">Reference proteome</keyword>
<organism evidence="2 3">
    <name type="scientific">Kordia periserrulae</name>
    <dbReference type="NCBI Taxonomy" id="701523"/>
    <lineage>
        <taxon>Bacteria</taxon>
        <taxon>Pseudomonadati</taxon>
        <taxon>Bacteroidota</taxon>
        <taxon>Flavobacteriia</taxon>
        <taxon>Flavobacteriales</taxon>
        <taxon>Flavobacteriaceae</taxon>
        <taxon>Kordia</taxon>
    </lineage>
</organism>
<accession>A0A2T6C1W8</accession>
<keyword evidence="1" id="KW-0732">Signal</keyword>
<dbReference type="EMBL" id="QBKT01000003">
    <property type="protein sequence ID" value="PTX62314.1"/>
    <property type="molecule type" value="Genomic_DNA"/>
</dbReference>
<sequence length="139" mass="15788">MKNLLLISFLLMTSCFPSMQTGPNPHSIEFEESKFQSIISYFESNSETKGFEIENAPDEIPESVLDNMKDIGILEYRNLGDFKVFFCGYGVVGKGWGFVHGEFSQEEVNQPTLINGNNNQLDLTYLEHLEGKWFRFGAG</sequence>